<evidence type="ECO:0000313" key="3">
    <source>
        <dbReference type="EMBL" id="MFC5455028.1"/>
    </source>
</evidence>
<dbReference type="Proteomes" id="UP001596052">
    <property type="component" value="Unassembled WGS sequence"/>
</dbReference>
<reference evidence="4" key="1">
    <citation type="journal article" date="2019" name="Int. J. Syst. Evol. Microbiol.">
        <title>The Global Catalogue of Microorganisms (GCM) 10K type strain sequencing project: providing services to taxonomists for standard genome sequencing and annotation.</title>
        <authorList>
            <consortium name="The Broad Institute Genomics Platform"/>
            <consortium name="The Broad Institute Genome Sequencing Center for Infectious Disease"/>
            <person name="Wu L."/>
            <person name="Ma J."/>
        </authorList>
    </citation>
    <scope>NUCLEOTIDE SEQUENCE [LARGE SCALE GENOMIC DNA]</scope>
    <source>
        <strain evidence="4">CGMCC 4.1469</strain>
    </source>
</reference>
<dbReference type="CDD" id="cd06223">
    <property type="entry name" value="PRTases_typeI"/>
    <property type="match status" value="1"/>
</dbReference>
<organism evidence="3 4">
    <name type="scientific">Prosthecobacter fluviatilis</name>
    <dbReference type="NCBI Taxonomy" id="445931"/>
    <lineage>
        <taxon>Bacteria</taxon>
        <taxon>Pseudomonadati</taxon>
        <taxon>Verrucomicrobiota</taxon>
        <taxon>Verrucomicrobiia</taxon>
        <taxon>Verrucomicrobiales</taxon>
        <taxon>Verrucomicrobiaceae</taxon>
        <taxon>Prosthecobacter</taxon>
    </lineage>
</organism>
<dbReference type="InterPro" id="IPR029057">
    <property type="entry name" value="PRTase-like"/>
</dbReference>
<evidence type="ECO:0000256" key="1">
    <source>
        <dbReference type="ARBA" id="ARBA00008007"/>
    </source>
</evidence>
<dbReference type="Gene3D" id="3.40.50.2020">
    <property type="match status" value="1"/>
</dbReference>
<evidence type="ECO:0000259" key="2">
    <source>
        <dbReference type="Pfam" id="PF18912"/>
    </source>
</evidence>
<name>A0ABW0KNF5_9BACT</name>
<proteinExistence type="inferred from homology"/>
<comment type="caution">
    <text evidence="3">The sequence shown here is derived from an EMBL/GenBank/DDBJ whole genome shotgun (WGS) entry which is preliminary data.</text>
</comment>
<dbReference type="PANTHER" id="PTHR47505">
    <property type="entry name" value="DNA UTILIZATION PROTEIN YHGH"/>
    <property type="match status" value="1"/>
</dbReference>
<dbReference type="EMBL" id="JBHSMQ010000003">
    <property type="protein sequence ID" value="MFC5455028.1"/>
    <property type="molecule type" value="Genomic_DNA"/>
</dbReference>
<dbReference type="Pfam" id="PF18912">
    <property type="entry name" value="DZR_2"/>
    <property type="match status" value="1"/>
</dbReference>
<dbReference type="SUPFAM" id="SSF53271">
    <property type="entry name" value="PRTase-like"/>
    <property type="match status" value="1"/>
</dbReference>
<keyword evidence="4" id="KW-1185">Reference proteome</keyword>
<evidence type="ECO:0000313" key="4">
    <source>
        <dbReference type="Proteomes" id="UP001596052"/>
    </source>
</evidence>
<dbReference type="RefSeq" id="WP_377165708.1">
    <property type="nucleotide sequence ID" value="NZ_JBHSMQ010000003.1"/>
</dbReference>
<dbReference type="InterPro" id="IPR051910">
    <property type="entry name" value="ComF/GntX_DNA_util-trans"/>
</dbReference>
<dbReference type="PANTHER" id="PTHR47505:SF1">
    <property type="entry name" value="DNA UTILIZATION PROTEIN YHGH"/>
    <property type="match status" value="1"/>
</dbReference>
<protein>
    <submittedName>
        <fullName evidence="3">ComF family protein</fullName>
    </submittedName>
</protein>
<feature type="domain" description="Double zinc ribbon" evidence="2">
    <location>
        <begin position="13"/>
        <end position="69"/>
    </location>
</feature>
<comment type="similarity">
    <text evidence="1">Belongs to the ComF/GntX family.</text>
</comment>
<dbReference type="InterPro" id="IPR044005">
    <property type="entry name" value="DZR_2"/>
</dbReference>
<sequence>MQRWLGTVWEAWVDLVFPRLCCVCGVPVGEGWFCAGCEDSMPWVVAPYCGVCGEVYEGAVEGVFRCMNCSGRRLHFEFAVAACRAEGAARELVHRFKYERRLHLRGALASVMLRTLEEPRLAGEDLGEWLLVPVPLHREREGEREYNQSWELCERLSRLTGIRAVRALVRTRETVQQAGLDREERLQNLRGAFGLRRGGWWGGGPGPGGLKGRRILLVDDVFTTGATTSECARVLRGEGGAEKVVVITATRG</sequence>
<gene>
    <name evidence="3" type="ORF">ACFQDI_09200</name>
</gene>
<dbReference type="InterPro" id="IPR000836">
    <property type="entry name" value="PRTase_dom"/>
</dbReference>
<accession>A0ABW0KNF5</accession>